<dbReference type="Proteomes" id="UP001159042">
    <property type="component" value="Unassembled WGS sequence"/>
</dbReference>
<evidence type="ECO:0000256" key="4">
    <source>
        <dbReference type="ARBA" id="ARBA00023163"/>
    </source>
</evidence>
<keyword evidence="3" id="KW-0805">Transcription regulation</keyword>
<comment type="function">
    <text evidence="5">Involved in transvection phenomena (= synapsis-dependent gene expression), where the synaptic pairing of chromosomes carrying genes with which zeste interacts influences the expression of these genes. Zeste binds to DNA and stimulates transcription from a nearby promoter.</text>
</comment>
<evidence type="ECO:0000313" key="7">
    <source>
        <dbReference type="EMBL" id="KAJ8912348.1"/>
    </source>
</evidence>
<protein>
    <recommendedName>
        <fullName evidence="2">Regulatory protein zeste</fullName>
    </recommendedName>
</protein>
<comment type="caution">
    <text evidence="7">The sequence shown here is derived from an EMBL/GenBank/DDBJ whole genome shotgun (WGS) entry which is preliminary data.</text>
</comment>
<evidence type="ECO:0000256" key="5">
    <source>
        <dbReference type="ARBA" id="ARBA00025466"/>
    </source>
</evidence>
<reference evidence="7 8" key="1">
    <citation type="journal article" date="2023" name="Insect Mol. Biol.">
        <title>Genome sequencing provides insights into the evolution of gene families encoding plant cell wall-degrading enzymes in longhorned beetles.</title>
        <authorList>
            <person name="Shin N.R."/>
            <person name="Okamura Y."/>
            <person name="Kirsch R."/>
            <person name="Pauchet Y."/>
        </authorList>
    </citation>
    <scope>NUCLEOTIDE SEQUENCE [LARGE SCALE GENOMIC DNA]</scope>
    <source>
        <strain evidence="7">EAD_L_NR</strain>
    </source>
</reference>
<evidence type="ECO:0000256" key="1">
    <source>
        <dbReference type="ARBA" id="ARBA00011764"/>
    </source>
</evidence>
<organism evidence="7 8">
    <name type="scientific">Exocentrus adspersus</name>
    <dbReference type="NCBI Taxonomy" id="1586481"/>
    <lineage>
        <taxon>Eukaryota</taxon>
        <taxon>Metazoa</taxon>
        <taxon>Ecdysozoa</taxon>
        <taxon>Arthropoda</taxon>
        <taxon>Hexapoda</taxon>
        <taxon>Insecta</taxon>
        <taxon>Pterygota</taxon>
        <taxon>Neoptera</taxon>
        <taxon>Endopterygota</taxon>
        <taxon>Coleoptera</taxon>
        <taxon>Polyphaga</taxon>
        <taxon>Cucujiformia</taxon>
        <taxon>Chrysomeloidea</taxon>
        <taxon>Cerambycidae</taxon>
        <taxon>Lamiinae</taxon>
        <taxon>Acanthocinini</taxon>
        <taxon>Exocentrus</taxon>
    </lineage>
</organism>
<keyword evidence="4" id="KW-0804">Transcription</keyword>
<keyword evidence="8" id="KW-1185">Reference proteome</keyword>
<dbReference type="AlphaFoldDB" id="A0AAV8VDY8"/>
<evidence type="ECO:0000256" key="3">
    <source>
        <dbReference type="ARBA" id="ARBA00023015"/>
    </source>
</evidence>
<sequence length="143" mass="16161">MDRDSKTRPEHWQTILDFLEEHPTILKSKFNSYSNDNAENKKLWEALTNELNAMGLGSKTTEKWSLTISRWKNKTKGKAAALRKDHLVTGGGLPTTAPLSDMEERLMSLLGWRSVDGDGNKELGFDAVSFWTITMSPVIPMFC</sequence>
<evidence type="ECO:0000259" key="6">
    <source>
        <dbReference type="Pfam" id="PF13873"/>
    </source>
</evidence>
<dbReference type="EMBL" id="JANEYG010000132">
    <property type="protein sequence ID" value="KAJ8912348.1"/>
    <property type="molecule type" value="Genomic_DNA"/>
</dbReference>
<proteinExistence type="predicted"/>
<dbReference type="InterPro" id="IPR028002">
    <property type="entry name" value="Myb_DNA-bind_5"/>
</dbReference>
<dbReference type="Pfam" id="PF13873">
    <property type="entry name" value="Myb_DNA-bind_5"/>
    <property type="match status" value="1"/>
</dbReference>
<evidence type="ECO:0000256" key="2">
    <source>
        <dbReference type="ARBA" id="ARBA00016807"/>
    </source>
</evidence>
<evidence type="ECO:0000313" key="8">
    <source>
        <dbReference type="Proteomes" id="UP001159042"/>
    </source>
</evidence>
<name>A0AAV8VDY8_9CUCU</name>
<accession>A0AAV8VDY8</accession>
<feature type="domain" description="Myb/SANT-like DNA-binding" evidence="6">
    <location>
        <begin position="6"/>
        <end position="80"/>
    </location>
</feature>
<comment type="subunit">
    <text evidence="1">Self-associates forming complexes of several hundred monomers.</text>
</comment>
<gene>
    <name evidence="7" type="ORF">NQ315_014715</name>
</gene>